<reference evidence="1 2" key="1">
    <citation type="journal article" date="2018" name="Nat. Ecol. Evol.">
        <title>Genomic signatures of mitonuclear coevolution across populations of Tigriopus californicus.</title>
        <authorList>
            <person name="Barreto F.S."/>
            <person name="Watson E.T."/>
            <person name="Lima T.G."/>
            <person name="Willett C.S."/>
            <person name="Edmands S."/>
            <person name="Li W."/>
            <person name="Burton R.S."/>
        </authorList>
    </citation>
    <scope>NUCLEOTIDE SEQUENCE [LARGE SCALE GENOMIC DNA]</scope>
    <source>
        <strain evidence="1 2">San Diego</strain>
    </source>
</reference>
<accession>A0A553NDP7</accession>
<dbReference type="AlphaFoldDB" id="A0A553NDP7"/>
<protein>
    <submittedName>
        <fullName evidence="1">Uncharacterized protein</fullName>
    </submittedName>
</protein>
<keyword evidence="2" id="KW-1185">Reference proteome</keyword>
<gene>
    <name evidence="1" type="ORF">TCAL_16620</name>
</gene>
<comment type="caution">
    <text evidence="1">The sequence shown here is derived from an EMBL/GenBank/DDBJ whole genome shotgun (WGS) entry which is preliminary data.</text>
</comment>
<dbReference type="EMBL" id="VCGU01000458">
    <property type="protein sequence ID" value="TRY63538.1"/>
    <property type="molecule type" value="Genomic_DNA"/>
</dbReference>
<proteinExistence type="predicted"/>
<organism evidence="1 2">
    <name type="scientific">Tigriopus californicus</name>
    <name type="common">Marine copepod</name>
    <dbReference type="NCBI Taxonomy" id="6832"/>
    <lineage>
        <taxon>Eukaryota</taxon>
        <taxon>Metazoa</taxon>
        <taxon>Ecdysozoa</taxon>
        <taxon>Arthropoda</taxon>
        <taxon>Crustacea</taxon>
        <taxon>Multicrustacea</taxon>
        <taxon>Hexanauplia</taxon>
        <taxon>Copepoda</taxon>
        <taxon>Harpacticoida</taxon>
        <taxon>Harpacticidae</taxon>
        <taxon>Tigriopus</taxon>
    </lineage>
</organism>
<sequence length="82" mass="8890">MDGTVLVPNGTDGERYSTVTKTWLLKWSPSVSGCPLDGKITVVSWLVGIIDRWNICGGQPSAWAKNFLNCDEILTDDSSEGS</sequence>
<evidence type="ECO:0000313" key="1">
    <source>
        <dbReference type="EMBL" id="TRY63538.1"/>
    </source>
</evidence>
<evidence type="ECO:0000313" key="2">
    <source>
        <dbReference type="Proteomes" id="UP000318571"/>
    </source>
</evidence>
<name>A0A553NDP7_TIGCA</name>
<dbReference type="Proteomes" id="UP000318571">
    <property type="component" value="Chromosome 10"/>
</dbReference>